<organism evidence="1 2">
    <name type="scientific">Skermanella aerolata</name>
    <dbReference type="NCBI Taxonomy" id="393310"/>
    <lineage>
        <taxon>Bacteria</taxon>
        <taxon>Pseudomonadati</taxon>
        <taxon>Pseudomonadota</taxon>
        <taxon>Alphaproteobacteria</taxon>
        <taxon>Rhodospirillales</taxon>
        <taxon>Azospirillaceae</taxon>
        <taxon>Skermanella</taxon>
    </lineage>
</organism>
<dbReference type="OrthoDB" id="7357211at2"/>
<evidence type="ECO:0000313" key="2">
    <source>
        <dbReference type="Proteomes" id="UP000321523"/>
    </source>
</evidence>
<sequence length="172" mass="18732">MSHISTLDPVQSISPVAGEHRPPLWTHAKLQILYGYWLKQRPAGTGLPSRRDIDPADFSTLLGNVFLLNVNEGDPRFVYRVAGQKLSWLHQTPLTGKPLGTGLSAQHGVAAVNRAQDVVNLRQPAWRSGDLGWCGREYLNFQELVLPLGGPGGSVAMLLGILVAIDCLGNEY</sequence>
<dbReference type="AlphaFoldDB" id="A0A512DQL8"/>
<name>A0A512DQL8_9PROT</name>
<comment type="caution">
    <text evidence="1">The sequence shown here is derived from an EMBL/GenBank/DDBJ whole genome shotgun (WGS) entry which is preliminary data.</text>
</comment>
<keyword evidence="2" id="KW-1185">Reference proteome</keyword>
<accession>A0A512DQL8</accession>
<dbReference type="InterPro" id="IPR009922">
    <property type="entry name" value="DUF1457"/>
</dbReference>
<proteinExistence type="predicted"/>
<protein>
    <recommendedName>
        <fullName evidence="3">PAS domain-containing protein</fullName>
    </recommendedName>
</protein>
<dbReference type="Proteomes" id="UP000321523">
    <property type="component" value="Unassembled WGS sequence"/>
</dbReference>
<evidence type="ECO:0000313" key="1">
    <source>
        <dbReference type="EMBL" id="GEO38781.1"/>
    </source>
</evidence>
<dbReference type="EMBL" id="BJYZ01000013">
    <property type="protein sequence ID" value="GEO38781.1"/>
    <property type="molecule type" value="Genomic_DNA"/>
</dbReference>
<gene>
    <name evidence="1" type="ORF">SAE02_29290</name>
</gene>
<reference evidence="1 2" key="1">
    <citation type="submission" date="2019-07" db="EMBL/GenBank/DDBJ databases">
        <title>Whole genome shotgun sequence of Skermanella aerolata NBRC 106429.</title>
        <authorList>
            <person name="Hosoyama A."/>
            <person name="Uohara A."/>
            <person name="Ohji S."/>
            <person name="Ichikawa N."/>
        </authorList>
    </citation>
    <scope>NUCLEOTIDE SEQUENCE [LARGE SCALE GENOMIC DNA]</scope>
    <source>
        <strain evidence="1 2">NBRC 106429</strain>
    </source>
</reference>
<evidence type="ECO:0008006" key="3">
    <source>
        <dbReference type="Google" id="ProtNLM"/>
    </source>
</evidence>
<dbReference type="Pfam" id="PF07310">
    <property type="entry name" value="PAS_5"/>
    <property type="match status" value="1"/>
</dbReference>
<dbReference type="RefSeq" id="WP_044429306.1">
    <property type="nucleotide sequence ID" value="NZ_BJYZ01000013.1"/>
</dbReference>